<gene>
    <name evidence="1" type="ORF">OSCT_0319</name>
</gene>
<dbReference type="EMBL" id="ADVR01000004">
    <property type="protein sequence ID" value="EFO81922.1"/>
    <property type="molecule type" value="Genomic_DNA"/>
</dbReference>
<keyword evidence="2" id="KW-1185">Reference proteome</keyword>
<organism evidence="1 2">
    <name type="scientific">Oscillochloris trichoides DG-6</name>
    <dbReference type="NCBI Taxonomy" id="765420"/>
    <lineage>
        <taxon>Bacteria</taxon>
        <taxon>Bacillati</taxon>
        <taxon>Chloroflexota</taxon>
        <taxon>Chloroflexia</taxon>
        <taxon>Chloroflexales</taxon>
        <taxon>Chloroflexineae</taxon>
        <taxon>Oscillochloridaceae</taxon>
        <taxon>Oscillochloris</taxon>
    </lineage>
</organism>
<sequence length="156" mass="17347">MNERCSITPSFQSAGRIWGFWNQQVDAHDNGVSLVSIRRADLGLLEPGLSRDNPVFLSVFQSAGRIWGFWNKLPPRLLEALHGFNPPGGFGAFGTLRDGDRFILVLRLFQSAGRIWGFWNWRLALLCWRAGTVSIRRADLGLLELAAIIAQLAAVG</sequence>
<protein>
    <submittedName>
        <fullName evidence="1">Uncharacterized protein</fullName>
    </submittedName>
</protein>
<dbReference type="HOGENOM" id="CLU_1684822_0_0_0"/>
<accession>E1IAG8</accession>
<reference evidence="1 2" key="1">
    <citation type="journal article" date="2011" name="J. Bacteriol.">
        <title>Draft genome sequence of the anoxygenic filamentous phototrophic bacterium Oscillochloris trichoides subsp. DG-6.</title>
        <authorList>
            <person name="Kuznetsov B.B."/>
            <person name="Ivanovsky R.N."/>
            <person name="Keppen O.I."/>
            <person name="Sukhacheva M.V."/>
            <person name="Bumazhkin B.K."/>
            <person name="Patutina E.O."/>
            <person name="Beletsky A.V."/>
            <person name="Mardanov A.V."/>
            <person name="Baslerov R.V."/>
            <person name="Panteleeva A.N."/>
            <person name="Kolganova T.V."/>
            <person name="Ravin N.V."/>
            <person name="Skryabin K.G."/>
        </authorList>
    </citation>
    <scope>NUCLEOTIDE SEQUENCE [LARGE SCALE GENOMIC DNA]</scope>
    <source>
        <strain evidence="1 2">DG-6</strain>
    </source>
</reference>
<proteinExistence type="predicted"/>
<name>E1IAG8_9CHLR</name>
<evidence type="ECO:0000313" key="2">
    <source>
        <dbReference type="Proteomes" id="UP000054010"/>
    </source>
</evidence>
<dbReference type="Proteomes" id="UP000054010">
    <property type="component" value="Unassembled WGS sequence"/>
</dbReference>
<dbReference type="AlphaFoldDB" id="E1IAG8"/>
<comment type="caution">
    <text evidence="1">The sequence shown here is derived from an EMBL/GenBank/DDBJ whole genome shotgun (WGS) entry which is preliminary data.</text>
</comment>
<evidence type="ECO:0000313" key="1">
    <source>
        <dbReference type="EMBL" id="EFO81922.1"/>
    </source>
</evidence>